<dbReference type="EMBL" id="QQXL01000001">
    <property type="protein sequence ID" value="RKW71766.1"/>
    <property type="molecule type" value="Genomic_DNA"/>
</dbReference>
<protein>
    <recommendedName>
        <fullName evidence="3">Holliday junction resolvase</fullName>
    </recommendedName>
</protein>
<accession>A0A496PMS8</accession>
<comment type="caution">
    <text evidence="1">The sequence shown here is derived from an EMBL/GenBank/DDBJ whole genome shotgun (WGS) entry which is preliminary data.</text>
</comment>
<evidence type="ECO:0000313" key="1">
    <source>
        <dbReference type="EMBL" id="RKW71766.1"/>
    </source>
</evidence>
<keyword evidence="2" id="KW-1185">Reference proteome</keyword>
<reference evidence="1 2" key="1">
    <citation type="submission" date="2018-07" db="EMBL/GenBank/DDBJ databases">
        <title>Arthrobacter sp. nov., isolated from raw cow's milk with high bacterial count.</title>
        <authorList>
            <person name="Hahne J."/>
            <person name="Isele D."/>
            <person name="Lipski A."/>
        </authorList>
    </citation>
    <scope>NUCLEOTIDE SEQUENCE [LARGE SCALE GENOMIC DNA]</scope>
    <source>
        <strain evidence="1 2">JZ R-183</strain>
    </source>
</reference>
<sequence>MTRNRSSAKAAGTRMETLVATYLRERLQDDAIDRQTKTGAKDLGDIRGVKLGPHRVAVEVKDVTKQALPQWLREAETERQNLGALIGVVVSKRHGTTDPGSQYVHMTLNTLATILKETK</sequence>
<evidence type="ECO:0008006" key="3">
    <source>
        <dbReference type="Google" id="ProtNLM"/>
    </source>
</evidence>
<dbReference type="AlphaFoldDB" id="A0A496PMS8"/>
<gene>
    <name evidence="1" type="ORF">DWQ67_02760</name>
</gene>
<proteinExistence type="predicted"/>
<name>A0A496PMS8_9MICC</name>
<dbReference type="Proteomes" id="UP000273119">
    <property type="component" value="Unassembled WGS sequence"/>
</dbReference>
<evidence type="ECO:0000313" key="2">
    <source>
        <dbReference type="Proteomes" id="UP000273119"/>
    </source>
</evidence>
<dbReference type="RefSeq" id="WP_121484029.1">
    <property type="nucleotide sequence ID" value="NZ_QQXL01000001.1"/>
</dbReference>
<organism evidence="1 2">
    <name type="scientific">Galactobacter caseinivorans</name>
    <dbReference type="NCBI Taxonomy" id="2676123"/>
    <lineage>
        <taxon>Bacteria</taxon>
        <taxon>Bacillati</taxon>
        <taxon>Actinomycetota</taxon>
        <taxon>Actinomycetes</taxon>
        <taxon>Micrococcales</taxon>
        <taxon>Micrococcaceae</taxon>
        <taxon>Galactobacter</taxon>
    </lineage>
</organism>